<feature type="transmembrane region" description="Helical" evidence="8">
    <location>
        <begin position="26"/>
        <end position="43"/>
    </location>
</feature>
<evidence type="ECO:0000256" key="3">
    <source>
        <dbReference type="ARBA" id="ARBA00022692"/>
    </source>
</evidence>
<evidence type="ECO:0000256" key="8">
    <source>
        <dbReference type="SAM" id="Phobius"/>
    </source>
</evidence>
<feature type="transmembrane region" description="Helical" evidence="8">
    <location>
        <begin position="148"/>
        <end position="171"/>
    </location>
</feature>
<dbReference type="InterPro" id="IPR051050">
    <property type="entry name" value="Lipid_II_flippase_MurJ/MviN"/>
</dbReference>
<keyword evidence="2" id="KW-1003">Cell membrane</keyword>
<organism evidence="9 10">
    <name type="scientific">Kineosporia succinea</name>
    <dbReference type="NCBI Taxonomy" id="84632"/>
    <lineage>
        <taxon>Bacteria</taxon>
        <taxon>Bacillati</taxon>
        <taxon>Actinomycetota</taxon>
        <taxon>Actinomycetes</taxon>
        <taxon>Kineosporiales</taxon>
        <taxon>Kineosporiaceae</taxon>
        <taxon>Kineosporia</taxon>
    </lineage>
</organism>
<keyword evidence="3 8" id="KW-0812">Transmembrane</keyword>
<evidence type="ECO:0000256" key="7">
    <source>
        <dbReference type="ARBA" id="ARBA00023136"/>
    </source>
</evidence>
<feature type="transmembrane region" description="Helical" evidence="8">
    <location>
        <begin position="347"/>
        <end position="370"/>
    </location>
</feature>
<feature type="transmembrane region" description="Helical" evidence="8">
    <location>
        <begin position="514"/>
        <end position="535"/>
    </location>
</feature>
<accession>A0ABT9P6Q1</accession>
<dbReference type="PRINTS" id="PR01806">
    <property type="entry name" value="VIRFACTRMVIN"/>
</dbReference>
<comment type="subcellular location">
    <subcellularLocation>
        <location evidence="1">Cell membrane</location>
        <topology evidence="1">Multi-pass membrane protein</topology>
    </subcellularLocation>
</comment>
<proteinExistence type="predicted"/>
<dbReference type="Proteomes" id="UP001235712">
    <property type="component" value="Unassembled WGS sequence"/>
</dbReference>
<keyword evidence="7 8" id="KW-0472">Membrane</keyword>
<reference evidence="9 10" key="1">
    <citation type="submission" date="2023-07" db="EMBL/GenBank/DDBJ databases">
        <title>Sequencing the genomes of 1000 actinobacteria strains.</title>
        <authorList>
            <person name="Klenk H.-P."/>
        </authorList>
    </citation>
    <scope>NUCLEOTIDE SEQUENCE [LARGE SCALE GENOMIC DNA]</scope>
    <source>
        <strain evidence="9 10">DSM 44388</strain>
    </source>
</reference>
<evidence type="ECO:0000256" key="4">
    <source>
        <dbReference type="ARBA" id="ARBA00022960"/>
    </source>
</evidence>
<evidence type="ECO:0000256" key="6">
    <source>
        <dbReference type="ARBA" id="ARBA00022989"/>
    </source>
</evidence>
<evidence type="ECO:0000256" key="2">
    <source>
        <dbReference type="ARBA" id="ARBA00022475"/>
    </source>
</evidence>
<gene>
    <name evidence="9" type="ORF">J2S57_004106</name>
</gene>
<evidence type="ECO:0000256" key="5">
    <source>
        <dbReference type="ARBA" id="ARBA00022984"/>
    </source>
</evidence>
<evidence type="ECO:0000313" key="9">
    <source>
        <dbReference type="EMBL" id="MDP9828357.1"/>
    </source>
</evidence>
<keyword evidence="4" id="KW-0133">Cell shape</keyword>
<feature type="transmembrane region" description="Helical" evidence="8">
    <location>
        <begin position="219"/>
        <end position="240"/>
    </location>
</feature>
<dbReference type="PANTHER" id="PTHR47019">
    <property type="entry name" value="LIPID II FLIPPASE MURJ"/>
    <property type="match status" value="1"/>
</dbReference>
<feature type="transmembrane region" description="Helical" evidence="8">
    <location>
        <begin position="305"/>
        <end position="326"/>
    </location>
</feature>
<feature type="transmembrane region" description="Helical" evidence="8">
    <location>
        <begin position="417"/>
        <end position="439"/>
    </location>
</feature>
<keyword evidence="10" id="KW-1185">Reference proteome</keyword>
<keyword evidence="5" id="KW-0573">Peptidoglycan synthesis</keyword>
<dbReference type="RefSeq" id="WP_307245457.1">
    <property type="nucleotide sequence ID" value="NZ_JAUSQZ010000001.1"/>
</dbReference>
<dbReference type="InterPro" id="IPR004268">
    <property type="entry name" value="MurJ"/>
</dbReference>
<evidence type="ECO:0000256" key="1">
    <source>
        <dbReference type="ARBA" id="ARBA00004651"/>
    </source>
</evidence>
<feature type="transmembrane region" description="Helical" evidence="8">
    <location>
        <begin position="178"/>
        <end position="199"/>
    </location>
</feature>
<keyword evidence="6 8" id="KW-1133">Transmembrane helix</keyword>
<feature type="transmembrane region" description="Helical" evidence="8">
    <location>
        <begin position="73"/>
        <end position="95"/>
    </location>
</feature>
<feature type="transmembrane region" description="Helical" evidence="8">
    <location>
        <begin position="261"/>
        <end position="285"/>
    </location>
</feature>
<feature type="transmembrane region" description="Helical" evidence="8">
    <location>
        <begin position="382"/>
        <end position="405"/>
    </location>
</feature>
<dbReference type="PANTHER" id="PTHR47019:SF1">
    <property type="entry name" value="LIPID II FLIPPASE MURJ"/>
    <property type="match status" value="1"/>
</dbReference>
<sequence>MTTPTAGGPPQEPTASSSMPAVQRGLLASAALIAVVTVVARVIGFGRWLAFSGGVGSNAVGAAYSTANLLPNVLYEVVAGGALAGAVVPLLAGPLARHDRADLNRIVSALIGWVLVVLVPMSVVLALLAGPLSKVLVEEGTPGQRELVARMVAVFAPQVALYGIGVVLTGVLTAQRRFFWPAAAPLFSSVVVIGAYLVFGALVTGDPTPQNLPGAAEAWLAWGTTAGVAVMTLPLLIPAYRTGIRIRPTLSFPPGVARRGLGLAAAGISALLAQQASLVVVLLLANHLGPEGDGTINVYQYAQAVYVLPYAVLAVPLATSAFPRLAEKASTGDDEGFAATAASSTRLVVLVSLFGTAVLGGTSVAVGEFFGAIDASGGSDALASMGSALFVMAWGLTGFALIAHIGRALYARERGRAAAVATSLGWLVVIAGSVIGALTTSVVTGLAWGNTAGMTVAGVLLVLALRRVAGPASTRGLARLVLLAGASAVVAAVAGREAGFVLLDGHSASVGRALPAGVLAAVVSAGVFGVLLAVLDRKNLGMLAGRIIRRNKP</sequence>
<dbReference type="EMBL" id="JAUSQZ010000001">
    <property type="protein sequence ID" value="MDP9828357.1"/>
    <property type="molecule type" value="Genomic_DNA"/>
</dbReference>
<feature type="transmembrane region" description="Helical" evidence="8">
    <location>
        <begin position="477"/>
        <end position="494"/>
    </location>
</feature>
<comment type="caution">
    <text evidence="9">The sequence shown here is derived from an EMBL/GenBank/DDBJ whole genome shotgun (WGS) entry which is preliminary data.</text>
</comment>
<protein>
    <submittedName>
        <fullName evidence="9">Peptidoglycan lipid II flippase</fullName>
    </submittedName>
</protein>
<evidence type="ECO:0000313" key="10">
    <source>
        <dbReference type="Proteomes" id="UP001235712"/>
    </source>
</evidence>
<feature type="transmembrane region" description="Helical" evidence="8">
    <location>
        <begin position="445"/>
        <end position="465"/>
    </location>
</feature>
<name>A0ABT9P6Q1_9ACTN</name>
<dbReference type="Pfam" id="PF03023">
    <property type="entry name" value="MurJ"/>
    <property type="match status" value="1"/>
</dbReference>
<feature type="transmembrane region" description="Helical" evidence="8">
    <location>
        <begin position="107"/>
        <end position="128"/>
    </location>
</feature>